<sequence>MIAFAGVVLLAGFATSHDNKPTQTAAKESAAPKANHRPDLSLARLDAMRVPCRGHKDSVKGWTVDSLSLSDDEKEVLPAIAEVLHKLDPYVNKSSTTEMATVLDGIMCDMGPLAEGHPGEPVSYGTAVSMAANFTQKVAALRATK</sequence>
<dbReference type="KEGG" id="bban:J4G43_047135"/>
<evidence type="ECO:0000313" key="2">
    <source>
        <dbReference type="EMBL" id="MBO1868429.1"/>
    </source>
</evidence>
<evidence type="ECO:0000313" key="3">
    <source>
        <dbReference type="EMBL" id="UEM11942.1"/>
    </source>
</evidence>
<accession>A0A939MJ67</accession>
<reference evidence="3 4" key="2">
    <citation type="journal article" date="2022" name="Int. J. Syst. Evol. Microbiol.">
        <title>Strains of Bradyrhizobium barranii sp. nov. associated with legumes native to Canada are symbionts of soybeans and belong to different subspecies (subsp. barranii subsp. nov. and subsp. apii subsp. nov.) and symbiovars (sv. glycinearum and sv. septentrionale).</title>
        <authorList>
            <person name="Bromfield E.S.P."/>
            <person name="Cloutier S."/>
            <person name="Wasai-Hara S."/>
            <person name="Minamisawa K."/>
        </authorList>
    </citation>
    <scope>NUCLEOTIDE SEQUENCE [LARGE SCALE GENOMIC DNA]</scope>
    <source>
        <strain evidence="3 4">144S4</strain>
    </source>
</reference>
<reference evidence="2" key="1">
    <citation type="submission" date="2021-03" db="EMBL/GenBank/DDBJ databases">
        <title>Whole Genome Sequence of Bradyrhizobium sp. Strain 144S4.</title>
        <authorList>
            <person name="Bromfield E.S.P."/>
            <person name="Cloutier S."/>
        </authorList>
    </citation>
    <scope>NUCLEOTIDE SEQUENCE [LARGE SCALE GENOMIC DNA]</scope>
    <source>
        <strain evidence="2">144S4</strain>
    </source>
</reference>
<proteinExistence type="predicted"/>
<protein>
    <submittedName>
        <fullName evidence="2">Uncharacterized protein</fullName>
    </submittedName>
</protein>
<organism evidence="2">
    <name type="scientific">Bradyrhizobium barranii subsp. barranii</name>
    <dbReference type="NCBI Taxonomy" id="2823807"/>
    <lineage>
        <taxon>Bacteria</taxon>
        <taxon>Pseudomonadati</taxon>
        <taxon>Pseudomonadota</taxon>
        <taxon>Alphaproteobacteria</taxon>
        <taxon>Hyphomicrobiales</taxon>
        <taxon>Nitrobacteraceae</taxon>
        <taxon>Bradyrhizobium</taxon>
        <taxon>Bradyrhizobium barranii</taxon>
    </lineage>
</organism>
<feature type="region of interest" description="Disordered" evidence="1">
    <location>
        <begin position="18"/>
        <end position="38"/>
    </location>
</feature>
<dbReference type="EMBL" id="CP086136">
    <property type="protein sequence ID" value="UEM11942.1"/>
    <property type="molecule type" value="Genomic_DNA"/>
</dbReference>
<evidence type="ECO:0000256" key="1">
    <source>
        <dbReference type="SAM" id="MobiDB-lite"/>
    </source>
</evidence>
<dbReference type="Proteomes" id="UP000664702">
    <property type="component" value="Chromosome"/>
</dbReference>
<name>A0A939MJ67_9BRAD</name>
<evidence type="ECO:0000313" key="4">
    <source>
        <dbReference type="Proteomes" id="UP000664702"/>
    </source>
</evidence>
<dbReference type="AlphaFoldDB" id="A0A939MJ67"/>
<dbReference type="RefSeq" id="WP_208088905.1">
    <property type="nucleotide sequence ID" value="NZ_CP086136.1"/>
</dbReference>
<dbReference type="EMBL" id="JAGEMI010000001">
    <property type="protein sequence ID" value="MBO1868429.1"/>
    <property type="molecule type" value="Genomic_DNA"/>
</dbReference>
<gene>
    <name evidence="3" type="ORF">J4G43_047135</name>
    <name evidence="2" type="ORF">J4G43_48845</name>
</gene>